<accession>A0A7X2RRA3</accession>
<reference evidence="1 2" key="1">
    <citation type="submission" date="2019-11" db="EMBL/GenBank/DDBJ databases">
        <title>Pseudmonas karstica sp. nov. and Pseudomonas spelaei sp. nov. from caves.</title>
        <authorList>
            <person name="Zeman M."/>
        </authorList>
    </citation>
    <scope>NUCLEOTIDE SEQUENCE [LARGE SCALE GENOMIC DNA]</scope>
    <source>
        <strain evidence="1 2">CCM 7891</strain>
    </source>
</reference>
<sequence>MQLLKGQWTCVCQPHFYALPFHIPFTDKRLWLSQLLVNTFKPAPIAGFSLSAVCLPSQYGYRHRTQARSVKLIGKHTHAEAKNERHWPSENG</sequence>
<name>A0A7X2RRA3_9PSED</name>
<protein>
    <submittedName>
        <fullName evidence="1">Uncharacterized protein</fullName>
    </submittedName>
</protein>
<dbReference type="EMBL" id="WLYI01000012">
    <property type="protein sequence ID" value="MTD19667.1"/>
    <property type="molecule type" value="Genomic_DNA"/>
</dbReference>
<dbReference type="Proteomes" id="UP000431485">
    <property type="component" value="Unassembled WGS sequence"/>
</dbReference>
<evidence type="ECO:0000313" key="1">
    <source>
        <dbReference type="EMBL" id="MTD19667.1"/>
    </source>
</evidence>
<proteinExistence type="predicted"/>
<organism evidence="1 2">
    <name type="scientific">Pseudomonas karstica</name>
    <dbReference type="NCBI Taxonomy" id="1055468"/>
    <lineage>
        <taxon>Bacteria</taxon>
        <taxon>Pseudomonadati</taxon>
        <taxon>Pseudomonadota</taxon>
        <taxon>Gammaproteobacteria</taxon>
        <taxon>Pseudomonadales</taxon>
        <taxon>Pseudomonadaceae</taxon>
        <taxon>Pseudomonas</taxon>
    </lineage>
</organism>
<comment type="caution">
    <text evidence="1">The sequence shown here is derived from an EMBL/GenBank/DDBJ whole genome shotgun (WGS) entry which is preliminary data.</text>
</comment>
<gene>
    <name evidence="1" type="ORF">GIR22_11085</name>
</gene>
<dbReference type="RefSeq" id="WP_154743360.1">
    <property type="nucleotide sequence ID" value="NZ_JBHSTG010000001.1"/>
</dbReference>
<keyword evidence="2" id="KW-1185">Reference proteome</keyword>
<evidence type="ECO:0000313" key="2">
    <source>
        <dbReference type="Proteomes" id="UP000431485"/>
    </source>
</evidence>
<dbReference type="AlphaFoldDB" id="A0A7X2RRA3"/>